<keyword evidence="2" id="KW-1185">Reference proteome</keyword>
<dbReference type="EMBL" id="AP026867">
    <property type="protein sequence ID" value="BDS12721.1"/>
    <property type="molecule type" value="Genomic_DNA"/>
</dbReference>
<accession>A0A915YGS3</accession>
<protein>
    <submittedName>
        <fullName evidence="1">Uncharacterized protein</fullName>
    </submittedName>
</protein>
<dbReference type="Proteomes" id="UP001060919">
    <property type="component" value="Chromosome"/>
</dbReference>
<proteinExistence type="predicted"/>
<name>A0A915YGS3_9BACT</name>
<evidence type="ECO:0000313" key="2">
    <source>
        <dbReference type="Proteomes" id="UP001060919"/>
    </source>
</evidence>
<reference evidence="1" key="1">
    <citation type="submission" date="2022-09" db="EMBL/GenBank/DDBJ databases">
        <title>Aureispira anguillicida sp. nov., isolated from Leptocephalus of Japanese eel Anguilla japonica.</title>
        <authorList>
            <person name="Yuasa K."/>
            <person name="Mekata T."/>
            <person name="Ikunari K."/>
        </authorList>
    </citation>
    <scope>NUCLEOTIDE SEQUENCE</scope>
    <source>
        <strain evidence="1">EL160426</strain>
    </source>
</reference>
<evidence type="ECO:0000313" key="1">
    <source>
        <dbReference type="EMBL" id="BDS12721.1"/>
    </source>
</evidence>
<sequence>MLKETNCPREDRILPIIGTIPVSLLPKKEEIGARLGSETDFNQDLLHKYYNWTLTGNEIIVYTGYGYCDVEIPKTYTYLICFDEQTKSLDVLATVKFAIWNGRIPLNMIESGHHTFCIIEFENGIPDILKELPNWDDIQQGNYKYYKFGLCEKEDVDLILEKIANME</sequence>
<dbReference type="AlphaFoldDB" id="A0A915YGS3"/>
<dbReference type="RefSeq" id="WP_264788079.1">
    <property type="nucleotide sequence ID" value="NZ_AP026867.1"/>
</dbReference>
<dbReference type="KEGG" id="aup:AsAng_0034460"/>
<gene>
    <name evidence="1" type="ORF">AsAng_0034460</name>
</gene>
<organism evidence="1 2">
    <name type="scientific">Aureispira anguillae</name>
    <dbReference type="NCBI Taxonomy" id="2864201"/>
    <lineage>
        <taxon>Bacteria</taxon>
        <taxon>Pseudomonadati</taxon>
        <taxon>Bacteroidota</taxon>
        <taxon>Saprospiria</taxon>
        <taxon>Saprospirales</taxon>
        <taxon>Saprospiraceae</taxon>
        <taxon>Aureispira</taxon>
    </lineage>
</organism>